<name>A0A1V9YBK4_ACHHY</name>
<keyword evidence="3" id="KW-1185">Reference proteome</keyword>
<dbReference type="OrthoDB" id="128860at2759"/>
<reference evidence="2 3" key="1">
    <citation type="journal article" date="2014" name="Genome Biol. Evol.">
        <title>The secreted proteins of Achlya hypogyna and Thraustotheca clavata identify the ancestral oomycete secretome and reveal gene acquisitions by horizontal gene transfer.</title>
        <authorList>
            <person name="Misner I."/>
            <person name="Blouin N."/>
            <person name="Leonard G."/>
            <person name="Richards T.A."/>
            <person name="Lane C.E."/>
        </authorList>
    </citation>
    <scope>NUCLEOTIDE SEQUENCE [LARGE SCALE GENOMIC DNA]</scope>
    <source>
        <strain evidence="2 3">ATCC 48635</strain>
    </source>
</reference>
<evidence type="ECO:0000313" key="2">
    <source>
        <dbReference type="EMBL" id="OQR83076.1"/>
    </source>
</evidence>
<evidence type="ECO:0000313" key="3">
    <source>
        <dbReference type="Proteomes" id="UP000243579"/>
    </source>
</evidence>
<dbReference type="PANTHER" id="PTHR33939:SF1">
    <property type="entry name" value="DUF4371 DOMAIN-CONTAINING PROTEIN"/>
    <property type="match status" value="1"/>
</dbReference>
<dbReference type="Proteomes" id="UP000243579">
    <property type="component" value="Unassembled WGS sequence"/>
</dbReference>
<comment type="caution">
    <text evidence="2">The sequence shown here is derived from an EMBL/GenBank/DDBJ whole genome shotgun (WGS) entry which is preliminary data.</text>
</comment>
<protein>
    <recommendedName>
        <fullName evidence="1">Tc1-like transposase DDE domain-containing protein</fullName>
    </recommendedName>
</protein>
<dbReference type="Pfam" id="PF13358">
    <property type="entry name" value="DDE_3"/>
    <property type="match status" value="1"/>
</dbReference>
<dbReference type="AlphaFoldDB" id="A0A1V9YBK4"/>
<dbReference type="InterPro" id="IPR036397">
    <property type="entry name" value="RNaseH_sf"/>
</dbReference>
<dbReference type="EMBL" id="JNBR01002401">
    <property type="protein sequence ID" value="OQR83076.1"/>
    <property type="molecule type" value="Genomic_DNA"/>
</dbReference>
<sequence length="133" mass="15551">MKRDRHSYPILPEVYLDESYMNQNHVASRSWLDAGRKRYAKEGKGNRYCISQLKTKEDYHGHFNSEIFEKWFKVLCVTLKESYGSCIFHLTGPSTTSEPVQYATVAIARVFGHQVLFTPPYYPELQPIEIIWA</sequence>
<organism evidence="2 3">
    <name type="scientific">Achlya hypogyna</name>
    <name type="common">Oomycete</name>
    <name type="synonym">Protoachlya hypogyna</name>
    <dbReference type="NCBI Taxonomy" id="1202772"/>
    <lineage>
        <taxon>Eukaryota</taxon>
        <taxon>Sar</taxon>
        <taxon>Stramenopiles</taxon>
        <taxon>Oomycota</taxon>
        <taxon>Saprolegniomycetes</taxon>
        <taxon>Saprolegniales</taxon>
        <taxon>Achlyaceae</taxon>
        <taxon>Achlya</taxon>
    </lineage>
</organism>
<dbReference type="InterPro" id="IPR038717">
    <property type="entry name" value="Tc1-like_DDE_dom"/>
</dbReference>
<dbReference type="Gene3D" id="3.30.420.10">
    <property type="entry name" value="Ribonuclease H-like superfamily/Ribonuclease H"/>
    <property type="match status" value="1"/>
</dbReference>
<dbReference type="GO" id="GO:0003676">
    <property type="term" value="F:nucleic acid binding"/>
    <property type="evidence" value="ECO:0007669"/>
    <property type="project" value="InterPro"/>
</dbReference>
<evidence type="ECO:0000259" key="1">
    <source>
        <dbReference type="Pfam" id="PF13358"/>
    </source>
</evidence>
<gene>
    <name evidence="2" type="ORF">ACHHYP_15120</name>
</gene>
<dbReference type="PANTHER" id="PTHR33939">
    <property type="entry name" value="PROTEIN CBG22215"/>
    <property type="match status" value="1"/>
</dbReference>
<proteinExistence type="predicted"/>
<feature type="domain" description="Tc1-like transposase DDE" evidence="1">
    <location>
        <begin position="14"/>
        <end position="132"/>
    </location>
</feature>
<accession>A0A1V9YBK4</accession>